<comment type="subunit">
    <text evidence="9">Homotetramer.</text>
</comment>
<evidence type="ECO:0000313" key="13">
    <source>
        <dbReference type="Proteomes" id="UP000675880"/>
    </source>
</evidence>
<name>A0ABM8R1T0_9BACT</name>
<evidence type="ECO:0000256" key="8">
    <source>
        <dbReference type="ARBA" id="ARBA00023277"/>
    </source>
</evidence>
<protein>
    <recommendedName>
        <fullName evidence="9">Glucose-1-phosphate adenylyltransferase</fullName>
        <ecNumber evidence="9">2.7.7.27</ecNumber>
    </recommendedName>
    <alternativeName>
        <fullName evidence="9">ADP-glucose pyrophosphorylase</fullName>
        <shortName evidence="9">ADPGlc PPase</shortName>
    </alternativeName>
    <alternativeName>
        <fullName evidence="9">ADP-glucose synthase</fullName>
    </alternativeName>
</protein>
<dbReference type="PANTHER" id="PTHR43523">
    <property type="entry name" value="GLUCOSE-1-PHOSPHATE ADENYLYLTRANSFERASE-RELATED"/>
    <property type="match status" value="1"/>
</dbReference>
<dbReference type="PANTHER" id="PTHR43523:SF2">
    <property type="entry name" value="GLUCOSE-1-PHOSPHATE ADENYLYLTRANSFERASE"/>
    <property type="match status" value="1"/>
</dbReference>
<feature type="binding site" evidence="9">
    <location>
        <position position="104"/>
    </location>
    <ligand>
        <name>alpha-D-glucose 1-phosphate</name>
        <dbReference type="ChEBI" id="CHEBI:58601"/>
    </ligand>
</feature>
<keyword evidence="2 9" id="KW-0321">Glycogen metabolism</keyword>
<comment type="caution">
    <text evidence="12">The sequence shown here is derived from an EMBL/GenBank/DDBJ whole genome shotgun (WGS) entry which is preliminary data.</text>
</comment>
<feature type="binding site" evidence="9">
    <location>
        <position position="202"/>
    </location>
    <ligand>
        <name>alpha-D-glucose 1-phosphate</name>
        <dbReference type="ChEBI" id="CHEBI:58601"/>
    </ligand>
</feature>
<keyword evidence="7 9" id="KW-0320">Glycogen biosynthesis</keyword>
<keyword evidence="4 9" id="KW-0548">Nucleotidyltransferase</keyword>
<keyword evidence="3 9" id="KW-0808">Transferase</keyword>
<dbReference type="EMBL" id="CAJNBJ010000002">
    <property type="protein sequence ID" value="CAE6728218.1"/>
    <property type="molecule type" value="Genomic_DNA"/>
</dbReference>
<proteinExistence type="inferred from homology"/>
<dbReference type="InterPro" id="IPR056818">
    <property type="entry name" value="GlmU/GlgC-like_hexapep"/>
</dbReference>
<dbReference type="GO" id="GO:0008878">
    <property type="term" value="F:glucose-1-phosphate adenylyltransferase activity"/>
    <property type="evidence" value="ECO:0007669"/>
    <property type="project" value="UniProtKB-EC"/>
</dbReference>
<dbReference type="CDD" id="cd02508">
    <property type="entry name" value="ADP_Glucose_PP"/>
    <property type="match status" value="1"/>
</dbReference>
<comment type="catalytic activity">
    <reaction evidence="9">
        <text>alpha-D-glucose 1-phosphate + ATP + H(+) = ADP-alpha-D-glucose + diphosphate</text>
        <dbReference type="Rhea" id="RHEA:12120"/>
        <dbReference type="ChEBI" id="CHEBI:15378"/>
        <dbReference type="ChEBI" id="CHEBI:30616"/>
        <dbReference type="ChEBI" id="CHEBI:33019"/>
        <dbReference type="ChEBI" id="CHEBI:57498"/>
        <dbReference type="ChEBI" id="CHEBI:58601"/>
        <dbReference type="EC" id="2.7.7.27"/>
    </reaction>
</comment>
<keyword evidence="8 9" id="KW-0119">Carbohydrate metabolism</keyword>
<dbReference type="SUPFAM" id="SSF53448">
    <property type="entry name" value="Nucleotide-diphospho-sugar transferases"/>
    <property type="match status" value="1"/>
</dbReference>
<dbReference type="Pfam" id="PF00483">
    <property type="entry name" value="NTP_transferase"/>
    <property type="match status" value="1"/>
</dbReference>
<dbReference type="Gene3D" id="3.90.550.10">
    <property type="entry name" value="Spore Coat Polysaccharide Biosynthesis Protein SpsA, Chain A"/>
    <property type="match status" value="1"/>
</dbReference>
<keyword evidence="6 9" id="KW-0067">ATP-binding</keyword>
<dbReference type="InterPro" id="IPR005835">
    <property type="entry name" value="NTP_transferase_dom"/>
</dbReference>
<dbReference type="Proteomes" id="UP000675880">
    <property type="component" value="Unassembled WGS sequence"/>
</dbReference>
<dbReference type="RefSeq" id="WP_213041581.1">
    <property type="nucleotide sequence ID" value="NZ_CAJNBJ010000002.1"/>
</dbReference>
<feature type="domain" description="Glucose-1-phosphate adenylyltransferase/Bifunctional protein GlmU-like C-terminal hexapeptide" evidence="11">
    <location>
        <begin position="314"/>
        <end position="402"/>
    </location>
</feature>
<sequence length="419" mass="46696">MAQSDMTHQPKVLALVLAGGKGERLMPLTEVRSKPAVPFGGNYRIIDFVLSNFYNSGITAIHVMVQYRSQSLIEHLRRAWRIGDGDRQFVTVVPPQMNLRRGWYEGTADAVYHNLNLIQDASPDVVAVFGADHIYRMDLRQMLRFHLDRQADVSVAALPMPLASAQGFGVIEVDRNDRIIGFEEKPPEPKSMPTRPDRALSSMGNYLFNTDVLLRALSDDADRGGTHDFGRDILPRLLHEERVMAYNFRDNEIPGLHYYEEPAYWRDVGTIPAYWQANMDLLGETPLNDLRNTEWPIRGESSRGLPASLVNCYVDHALIGEGSRVIEADIRRCVIGRHVKIEPGAQIEDSVILDHTSIGAKARLRRVVIDRGNAIPAGFVLGHDETVAVPFPGVTASGLTVVPKAVLPQDVPKPRLSST</sequence>
<evidence type="ECO:0000256" key="3">
    <source>
        <dbReference type="ARBA" id="ARBA00022679"/>
    </source>
</evidence>
<organism evidence="12 13">
    <name type="scientific">Nitrospira defluvii</name>
    <dbReference type="NCBI Taxonomy" id="330214"/>
    <lineage>
        <taxon>Bacteria</taxon>
        <taxon>Pseudomonadati</taxon>
        <taxon>Nitrospirota</taxon>
        <taxon>Nitrospiria</taxon>
        <taxon>Nitrospirales</taxon>
        <taxon>Nitrospiraceae</taxon>
        <taxon>Nitrospira</taxon>
    </lineage>
</organism>
<reference evidence="12 13" key="1">
    <citation type="submission" date="2021-02" db="EMBL/GenBank/DDBJ databases">
        <authorList>
            <person name="Han P."/>
        </authorList>
    </citation>
    <scope>NUCLEOTIDE SEQUENCE [LARGE SCALE GENOMIC DNA]</scope>
    <source>
        <strain evidence="12">Candidatus Nitrospira sp. ZN2</strain>
    </source>
</reference>
<evidence type="ECO:0000256" key="4">
    <source>
        <dbReference type="ARBA" id="ARBA00022695"/>
    </source>
</evidence>
<evidence type="ECO:0000259" key="11">
    <source>
        <dbReference type="Pfam" id="PF24894"/>
    </source>
</evidence>
<dbReference type="InterPro" id="IPR029044">
    <property type="entry name" value="Nucleotide-diphossugar_trans"/>
</dbReference>
<feature type="site" description="Could play a key role in the communication between the regulatory and the substrate sites" evidence="9">
    <location>
        <position position="103"/>
    </location>
</feature>
<evidence type="ECO:0000256" key="6">
    <source>
        <dbReference type="ARBA" id="ARBA00022840"/>
    </source>
</evidence>
<feature type="site" description="Could play a key role in the communication between the regulatory and the substrate sites" evidence="9">
    <location>
        <position position="66"/>
    </location>
</feature>
<dbReference type="InterPro" id="IPR011004">
    <property type="entry name" value="Trimer_LpxA-like_sf"/>
</dbReference>
<comment type="function">
    <text evidence="9">Involved in the biosynthesis of ADP-glucose, a building block required for the elongation reactions to produce glycogen. Catalyzes the reaction between ATP and alpha-D-glucose 1-phosphate (G1P) to produce pyrophosphate and ADP-Glc.</text>
</comment>
<dbReference type="InterPro" id="IPR011831">
    <property type="entry name" value="ADP-Glc_PPase"/>
</dbReference>
<dbReference type="InterPro" id="IPR023049">
    <property type="entry name" value="GlgC_bac"/>
</dbReference>
<dbReference type="NCBIfam" id="TIGR02091">
    <property type="entry name" value="glgC"/>
    <property type="match status" value="1"/>
</dbReference>
<dbReference type="InterPro" id="IPR005836">
    <property type="entry name" value="ADP_Glu_pyroP_CS"/>
</dbReference>
<evidence type="ECO:0000256" key="9">
    <source>
        <dbReference type="HAMAP-Rule" id="MF_00624"/>
    </source>
</evidence>
<dbReference type="NCBIfam" id="NF002023">
    <property type="entry name" value="PRK00844.1"/>
    <property type="match status" value="1"/>
</dbReference>
<comment type="similarity">
    <text evidence="1 9">Belongs to the bacterial/plant glucose-1-phosphate adenylyltransferase family.</text>
</comment>
<feature type="domain" description="Nucleotidyl transferase" evidence="10">
    <location>
        <begin position="14"/>
        <end position="282"/>
    </location>
</feature>
<accession>A0ABM8R1T0</accession>
<evidence type="ECO:0000256" key="2">
    <source>
        <dbReference type="ARBA" id="ARBA00022600"/>
    </source>
</evidence>
<comment type="pathway">
    <text evidence="9">Glycan biosynthesis; glycogen biosynthesis.</text>
</comment>
<dbReference type="Gene3D" id="2.160.10.10">
    <property type="entry name" value="Hexapeptide repeat proteins"/>
    <property type="match status" value="1"/>
</dbReference>
<feature type="binding site" evidence="9">
    <location>
        <position position="169"/>
    </location>
    <ligand>
        <name>alpha-D-glucose 1-phosphate</name>
        <dbReference type="ChEBI" id="CHEBI:58601"/>
    </ligand>
</feature>
<dbReference type="EC" id="2.7.7.27" evidence="9"/>
<dbReference type="PROSITE" id="PS00809">
    <property type="entry name" value="ADP_GLC_PYROPHOSPH_2"/>
    <property type="match status" value="1"/>
</dbReference>
<keyword evidence="13" id="KW-1185">Reference proteome</keyword>
<feature type="binding site" evidence="9">
    <location>
        <begin position="184"/>
        <end position="185"/>
    </location>
    <ligand>
        <name>alpha-D-glucose 1-phosphate</name>
        <dbReference type="ChEBI" id="CHEBI:58601"/>
    </ligand>
</feature>
<evidence type="ECO:0000313" key="12">
    <source>
        <dbReference type="EMBL" id="CAE6728218.1"/>
    </source>
</evidence>
<evidence type="ECO:0000256" key="7">
    <source>
        <dbReference type="ARBA" id="ARBA00023056"/>
    </source>
</evidence>
<dbReference type="SUPFAM" id="SSF51161">
    <property type="entry name" value="Trimeric LpxA-like enzymes"/>
    <property type="match status" value="1"/>
</dbReference>
<evidence type="ECO:0000259" key="10">
    <source>
        <dbReference type="Pfam" id="PF00483"/>
    </source>
</evidence>
<keyword evidence="5 9" id="KW-0547">Nucleotide-binding</keyword>
<gene>
    <name evidence="9 12" type="primary">glgC</name>
    <name evidence="12" type="ORF">NSPZN2_100219</name>
</gene>
<dbReference type="HAMAP" id="MF_00624">
    <property type="entry name" value="GlgC"/>
    <property type="match status" value="1"/>
</dbReference>
<dbReference type="Pfam" id="PF24894">
    <property type="entry name" value="Hexapep_GlmU"/>
    <property type="match status" value="1"/>
</dbReference>
<evidence type="ECO:0000256" key="5">
    <source>
        <dbReference type="ARBA" id="ARBA00022741"/>
    </source>
</evidence>
<dbReference type="CDD" id="cd04651">
    <property type="entry name" value="LbH_G1P_AT_C"/>
    <property type="match status" value="1"/>
</dbReference>
<evidence type="ECO:0000256" key="1">
    <source>
        <dbReference type="ARBA" id="ARBA00010443"/>
    </source>
</evidence>